<accession>A0A1Q6F6G7</accession>
<name>A0A1Q6F6G7_9BACT</name>
<dbReference type="AlphaFoldDB" id="A0A1Q6F6G7"/>
<protein>
    <submittedName>
        <fullName evidence="1">Uncharacterized protein</fullName>
    </submittedName>
</protein>
<sequence>MKQKKKFILITLSVITILLLLGFGTTRCYLSSKYKKIAERMRSDYKAAPNQQQLPLSFYLTFGYFPRSMDEALDFYHREIQPDESKETLRAQQVLQDPFSRDSCEIQYVPLYDYETKKPVSFILLSAGVDGKMDNKITPSDTLYLNNWWAKLDVYNYEEAVLLQDYWIKWEDLCRAYGEDIETLLKYNPPYPELALHFTMRNYLWGKKDWIIQLGLLE</sequence>
<dbReference type="STRING" id="28117.BHV66_05595"/>
<evidence type="ECO:0000313" key="1">
    <source>
        <dbReference type="EMBL" id="OKY94426.1"/>
    </source>
</evidence>
<gene>
    <name evidence="1" type="ORF">BHV66_05595</name>
</gene>
<dbReference type="Proteomes" id="UP000187417">
    <property type="component" value="Unassembled WGS sequence"/>
</dbReference>
<reference evidence="1 2" key="1">
    <citation type="journal article" date="2016" name="Nat. Biotechnol.">
        <title>Measurement of bacterial replication rates in microbial communities.</title>
        <authorList>
            <person name="Brown C.T."/>
            <person name="Olm M.R."/>
            <person name="Thomas B.C."/>
            <person name="Banfield J.F."/>
        </authorList>
    </citation>
    <scope>NUCLEOTIDE SEQUENCE [LARGE SCALE GENOMIC DNA]</scope>
    <source>
        <strain evidence="1">CAG:67_53_122</strain>
    </source>
</reference>
<organism evidence="1 2">
    <name type="scientific">Alistipes putredinis</name>
    <dbReference type="NCBI Taxonomy" id="28117"/>
    <lineage>
        <taxon>Bacteria</taxon>
        <taxon>Pseudomonadati</taxon>
        <taxon>Bacteroidota</taxon>
        <taxon>Bacteroidia</taxon>
        <taxon>Bacteroidales</taxon>
        <taxon>Rikenellaceae</taxon>
        <taxon>Alistipes</taxon>
    </lineage>
</organism>
<comment type="caution">
    <text evidence="1">The sequence shown here is derived from an EMBL/GenBank/DDBJ whole genome shotgun (WGS) entry which is preliminary data.</text>
</comment>
<proteinExistence type="predicted"/>
<evidence type="ECO:0000313" key="2">
    <source>
        <dbReference type="Proteomes" id="UP000187417"/>
    </source>
</evidence>
<dbReference type="RefSeq" id="WP_278339258.1">
    <property type="nucleotide sequence ID" value="NZ_CATXSK010000002.1"/>
</dbReference>
<dbReference type="EMBL" id="MNQH01000027">
    <property type="protein sequence ID" value="OKY94426.1"/>
    <property type="molecule type" value="Genomic_DNA"/>
</dbReference>